<organism evidence="1 2">
    <name type="scientific">Brevundimonas pondensis</name>
    <dbReference type="NCBI Taxonomy" id="2774189"/>
    <lineage>
        <taxon>Bacteria</taxon>
        <taxon>Pseudomonadati</taxon>
        <taxon>Pseudomonadota</taxon>
        <taxon>Alphaproteobacteria</taxon>
        <taxon>Caulobacterales</taxon>
        <taxon>Caulobacteraceae</taxon>
        <taxon>Brevundimonas</taxon>
    </lineage>
</organism>
<accession>A0ABX7SPX9</accession>
<name>A0ABX7SPX9_9CAUL</name>
<keyword evidence="2" id="KW-1185">Reference proteome</keyword>
<reference evidence="1 2" key="1">
    <citation type="submission" date="2020-09" db="EMBL/GenBank/DDBJ databases">
        <title>Brevundimonas sp. LVF1 isolated from an oligotrophic pond in Goettingen, Germany.</title>
        <authorList>
            <person name="Friedrich I."/>
            <person name="Klassen A."/>
            <person name="Neubauer H."/>
            <person name="Schneider D."/>
            <person name="Hertel R."/>
            <person name="Daniel R."/>
        </authorList>
    </citation>
    <scope>NUCLEOTIDE SEQUENCE [LARGE SCALE GENOMIC DNA]</scope>
    <source>
        <strain evidence="1 2">LVF1</strain>
    </source>
</reference>
<protein>
    <recommendedName>
        <fullName evidence="3">HNH endonuclease</fullName>
    </recommendedName>
</protein>
<gene>
    <name evidence="1" type="ORF">IFE19_01385</name>
</gene>
<sequence length="85" mass="9894">MEKAREWREAHPDAYRAHNAVNNAVRDGRLTKEPCLFCGEAKVHGHHQDYSKPLDVIWLCPRCHHRLHANFPETAAHEPEHRRAA</sequence>
<evidence type="ECO:0000313" key="2">
    <source>
        <dbReference type="Proteomes" id="UP000663942"/>
    </source>
</evidence>
<evidence type="ECO:0000313" key="1">
    <source>
        <dbReference type="EMBL" id="QTC89414.1"/>
    </source>
</evidence>
<dbReference type="EMBL" id="CP062006">
    <property type="protein sequence ID" value="QTC89414.1"/>
    <property type="molecule type" value="Genomic_DNA"/>
</dbReference>
<proteinExistence type="predicted"/>
<evidence type="ECO:0008006" key="3">
    <source>
        <dbReference type="Google" id="ProtNLM"/>
    </source>
</evidence>
<dbReference type="Proteomes" id="UP000663942">
    <property type="component" value="Chromosome"/>
</dbReference>